<evidence type="ECO:0000256" key="1">
    <source>
        <dbReference type="SAM" id="MobiDB-lite"/>
    </source>
</evidence>
<keyword evidence="2" id="KW-0732">Signal</keyword>
<keyword evidence="4" id="KW-1185">Reference proteome</keyword>
<feature type="compositionally biased region" description="Basic residues" evidence="1">
    <location>
        <begin position="263"/>
        <end position="279"/>
    </location>
</feature>
<dbReference type="Proteomes" id="UP000183832">
    <property type="component" value="Unassembled WGS sequence"/>
</dbReference>
<sequence>MKISTIFCLAIFLGGCYFVSVVANPIQNNVFDPKTEITAKQSGPVVNPAVPGNEQDDDDDDDDDDIVTEDDDEDYIESLFDGILGDDDDDDDEDDDDDDDENLPASSQANQQISSSAASIDSPVLNEVILPGDNSEDPQNLNNDVDILNNNDAKDPLQLAQDQVATVNNNIDPVGNEAIVDDEDDDDDDDDDEDDDDDLDGELIEAKHSRSLEEGTTSMPDIFVIKYNKFVDGIFERINAILKRSYDPVNVHLTMEGAELKAIKKKTNKKQKKNKKNKKQPPTARNAFEEKFEKISTSPVVEAIDQNHKSRLNGGSIRQRNNQTKQDNFKNARATLYGLSSLKRSGNVKVNQLAQHTTIKSNFILGPLMLKVEKITGRNEKREIRMATATTHEIYGKINIRVINGKASLHSIKVQQPKQVKVDAADNHIHKRQYSWEKEFSVARAVSHKLRKVVKNLF</sequence>
<feature type="compositionally biased region" description="Acidic residues" evidence="1">
    <location>
        <begin position="84"/>
        <end position="102"/>
    </location>
</feature>
<feature type="region of interest" description="Disordered" evidence="1">
    <location>
        <begin position="38"/>
        <end position="149"/>
    </location>
</feature>
<evidence type="ECO:0000313" key="3">
    <source>
        <dbReference type="EMBL" id="CRL08123.1"/>
    </source>
</evidence>
<evidence type="ECO:0000313" key="4">
    <source>
        <dbReference type="Proteomes" id="UP000183832"/>
    </source>
</evidence>
<feature type="compositionally biased region" description="Acidic residues" evidence="1">
    <location>
        <begin position="54"/>
        <end position="76"/>
    </location>
</feature>
<name>A0A1J1J6U7_9DIPT</name>
<accession>A0A1J1J6U7</accession>
<gene>
    <name evidence="3" type="ORF">CLUMA_CG020973</name>
</gene>
<dbReference type="AlphaFoldDB" id="A0A1J1J6U7"/>
<reference evidence="3 4" key="1">
    <citation type="submission" date="2015-04" db="EMBL/GenBank/DDBJ databases">
        <authorList>
            <person name="Syromyatnikov M.Y."/>
            <person name="Popov V.N."/>
        </authorList>
    </citation>
    <scope>NUCLEOTIDE SEQUENCE [LARGE SCALE GENOMIC DNA]</scope>
</reference>
<feature type="region of interest" description="Disordered" evidence="1">
    <location>
        <begin position="173"/>
        <end position="199"/>
    </location>
</feature>
<dbReference type="STRING" id="568069.A0A1J1J6U7"/>
<dbReference type="OrthoDB" id="6381952at2759"/>
<evidence type="ECO:0000256" key="2">
    <source>
        <dbReference type="SAM" id="SignalP"/>
    </source>
</evidence>
<dbReference type="EMBL" id="CVRI01000074">
    <property type="protein sequence ID" value="CRL08123.1"/>
    <property type="molecule type" value="Genomic_DNA"/>
</dbReference>
<feature type="compositionally biased region" description="Low complexity" evidence="1">
    <location>
        <begin position="140"/>
        <end position="149"/>
    </location>
</feature>
<protein>
    <submittedName>
        <fullName evidence="3">CLUMA_CG020973, isoform A</fullName>
    </submittedName>
</protein>
<feature type="compositionally biased region" description="Low complexity" evidence="1">
    <location>
        <begin position="105"/>
        <end position="122"/>
    </location>
</feature>
<feature type="signal peptide" evidence="2">
    <location>
        <begin position="1"/>
        <end position="23"/>
    </location>
</feature>
<proteinExistence type="predicted"/>
<organism evidence="3 4">
    <name type="scientific">Clunio marinus</name>
    <dbReference type="NCBI Taxonomy" id="568069"/>
    <lineage>
        <taxon>Eukaryota</taxon>
        <taxon>Metazoa</taxon>
        <taxon>Ecdysozoa</taxon>
        <taxon>Arthropoda</taxon>
        <taxon>Hexapoda</taxon>
        <taxon>Insecta</taxon>
        <taxon>Pterygota</taxon>
        <taxon>Neoptera</taxon>
        <taxon>Endopterygota</taxon>
        <taxon>Diptera</taxon>
        <taxon>Nematocera</taxon>
        <taxon>Chironomoidea</taxon>
        <taxon>Chironomidae</taxon>
        <taxon>Clunio</taxon>
    </lineage>
</organism>
<feature type="chain" id="PRO_5012768943" evidence="2">
    <location>
        <begin position="24"/>
        <end position="458"/>
    </location>
</feature>
<dbReference type="PROSITE" id="PS51257">
    <property type="entry name" value="PROKAR_LIPOPROTEIN"/>
    <property type="match status" value="1"/>
</dbReference>
<feature type="region of interest" description="Disordered" evidence="1">
    <location>
        <begin position="263"/>
        <end position="286"/>
    </location>
</feature>
<feature type="compositionally biased region" description="Acidic residues" evidence="1">
    <location>
        <begin position="179"/>
        <end position="199"/>
    </location>
</feature>